<evidence type="ECO:0000313" key="3">
    <source>
        <dbReference type="Proteomes" id="UP000765507"/>
    </source>
</evidence>
<dbReference type="Pfam" id="PF25683">
    <property type="entry name" value="URGCP_GTPase"/>
    <property type="match status" value="1"/>
</dbReference>
<dbReference type="OrthoDB" id="1597724at2759"/>
<gene>
    <name evidence="2" type="ORF">G0U57_011803</name>
</gene>
<dbReference type="InterPro" id="IPR058641">
    <property type="entry name" value="GVIN1_dom"/>
</dbReference>
<feature type="domain" description="VLIG-type G" evidence="1">
    <location>
        <begin position="1"/>
        <end position="185"/>
    </location>
</feature>
<comment type="caution">
    <text evidence="2">The sequence shown here is derived from an EMBL/GenBank/DDBJ whole genome shotgun (WGS) entry which is preliminary data.</text>
</comment>
<evidence type="ECO:0000259" key="1">
    <source>
        <dbReference type="PROSITE" id="PS51717"/>
    </source>
</evidence>
<dbReference type="InterPro" id="IPR027417">
    <property type="entry name" value="P-loop_NTPase"/>
</dbReference>
<dbReference type="Pfam" id="PF25974">
    <property type="entry name" value="URGCP_9th"/>
    <property type="match status" value="1"/>
</dbReference>
<dbReference type="InterPro" id="IPR030383">
    <property type="entry name" value="G_VLIG_dom"/>
</dbReference>
<accession>A0A8T1SCY6</accession>
<keyword evidence="3" id="KW-1185">Reference proteome</keyword>
<proteinExistence type="predicted"/>
<dbReference type="Gene3D" id="3.40.50.300">
    <property type="entry name" value="P-loop containing nucleotide triphosphate hydrolases"/>
    <property type="match status" value="1"/>
</dbReference>
<dbReference type="PANTHER" id="PTHR14819:SF9">
    <property type="entry name" value="UP-REGULATOR OF CELL PROLIFERATION-LIKE"/>
    <property type="match status" value="1"/>
</dbReference>
<dbReference type="EMBL" id="JAHGAV010000310">
    <property type="protein sequence ID" value="KAG6926567.1"/>
    <property type="molecule type" value="Genomic_DNA"/>
</dbReference>
<dbReference type="InterPro" id="IPR052986">
    <property type="entry name" value="VLIG_GTPase"/>
</dbReference>
<dbReference type="Proteomes" id="UP000765507">
    <property type="component" value="Unassembled WGS sequence"/>
</dbReference>
<name>A0A8T1SCY6_CHESE</name>
<sequence length="898" mass="104796">MVIDTEGPKAPELAELEDTYQHDNELATLVVGLSDITIVNLAMENPTEVQDVLQMAVHAFLRMEETGHKPTCQFVHQNVNDVAAYEQNMRDGKYLVEQLNDMTIAAAKMEKLQKEITVSDLMDYDPEKHNWYIPNLWHGDPPMAPVNIGYSESVCGLKKCLFEFVRPHSLNSTPKNIPQFIEWVKSLWNALKHDDFLLSFRNPLTTVAYTKISAKSVECEWEFRKEMNLWVTEKQTFFQNQPPAKLDARVLTILTSETEQKLSHESHRILERFQSAAAKLTVRDENMRYFVRHSRPVAHQSSSYSRAICSNLVTASEGWQKKNTIQATCIKTIEGEMDMLLEHCKMRPNKADNKELEMEFEEMWSETVSKIRLGCLDEKQIYQDIELLLREDLAKQENSSSLKLQEHSNVLNYGTKSFIMKKEYLDLPWIKTLNEWFTQECWRKTEELVTSLMEQCKDYIKNIADSKADYDEIHSRDLLRMINERLQEEDVQKLHTSTCFKVDLKLHILGEVVPLLEKMQASFIKENDPELYLEKLKPQYRSTFRDLCLGKDSCQTRARDFCHWCLKPALVDYVNNRLGLEIVDDILSSGQHDEYTNRSLFQFTVLKKLLKYENFDTYIIYINNYERFVKIWVEGHLLDLYSRTARLRHLEKEILSSVVKKVRTALESLSDRRTSTVCDFLDMFCGELQNDLVISKDRLAVVLFKNTANAAQFLAHVQAILPQLEKETLAEFEELKFESKLSNLSVKPQDEIFNFVFGCGQQCPFCKVPCEAGGMDHTEHFATVHRPQGLGQCKNKRTGMLEYSLCSSDVVSNAVFRNSETEEKFHPYKDYRRYYPDWRIQPDPSIDTSDYWKFVFNRFNYKFAKKYNAKPANLPQGWKKITKEQALESLEEAFNIKQ</sequence>
<reference evidence="2 3" key="1">
    <citation type="journal article" date="2020" name="G3 (Bethesda)">
        <title>Draft Genome of the Common Snapping Turtle, Chelydra serpentina, a Model for Phenotypic Plasticity in Reptiles.</title>
        <authorList>
            <person name="Das D."/>
            <person name="Singh S.K."/>
            <person name="Bierstedt J."/>
            <person name="Erickson A."/>
            <person name="Galli G.L.J."/>
            <person name="Crossley D.A. 2nd"/>
            <person name="Rhen T."/>
        </authorList>
    </citation>
    <scope>NUCLEOTIDE SEQUENCE [LARGE SCALE GENOMIC DNA]</scope>
    <source>
        <strain evidence="2">KW</strain>
    </source>
</reference>
<dbReference type="PROSITE" id="PS51717">
    <property type="entry name" value="G_VLIG"/>
    <property type="match status" value="1"/>
</dbReference>
<dbReference type="GO" id="GO:0005525">
    <property type="term" value="F:GTP binding"/>
    <property type="evidence" value="ECO:0007669"/>
    <property type="project" value="InterPro"/>
</dbReference>
<dbReference type="AlphaFoldDB" id="A0A8T1SCY6"/>
<organism evidence="2 3">
    <name type="scientific">Chelydra serpentina</name>
    <name type="common">Snapping turtle</name>
    <name type="synonym">Testudo serpentina</name>
    <dbReference type="NCBI Taxonomy" id="8475"/>
    <lineage>
        <taxon>Eukaryota</taxon>
        <taxon>Metazoa</taxon>
        <taxon>Chordata</taxon>
        <taxon>Craniata</taxon>
        <taxon>Vertebrata</taxon>
        <taxon>Euteleostomi</taxon>
        <taxon>Archelosauria</taxon>
        <taxon>Testudinata</taxon>
        <taxon>Testudines</taxon>
        <taxon>Cryptodira</taxon>
        <taxon>Durocryptodira</taxon>
        <taxon>Americhelydia</taxon>
        <taxon>Chelydroidea</taxon>
        <taxon>Chelydridae</taxon>
        <taxon>Chelydra</taxon>
    </lineage>
</organism>
<dbReference type="PANTHER" id="PTHR14819">
    <property type="entry name" value="GTP-BINDING"/>
    <property type="match status" value="1"/>
</dbReference>
<evidence type="ECO:0000313" key="2">
    <source>
        <dbReference type="EMBL" id="KAG6926567.1"/>
    </source>
</evidence>
<protein>
    <recommendedName>
        <fullName evidence="1">VLIG-type G domain-containing protein</fullName>
    </recommendedName>
</protein>